<evidence type="ECO:0000259" key="10">
    <source>
        <dbReference type="Pfam" id="PF03175"/>
    </source>
</evidence>
<reference evidence="12" key="1">
    <citation type="submission" date="2016-11" db="UniProtKB">
        <authorList>
            <consortium name="WormBaseParasite"/>
        </authorList>
    </citation>
    <scope>IDENTIFICATION</scope>
</reference>
<evidence type="ECO:0000256" key="8">
    <source>
        <dbReference type="ARBA" id="ARBA00049244"/>
    </source>
</evidence>
<evidence type="ECO:0000256" key="3">
    <source>
        <dbReference type="ARBA" id="ARBA00022679"/>
    </source>
</evidence>
<dbReference type="PANTHER" id="PTHR33568">
    <property type="entry name" value="DNA POLYMERASE"/>
    <property type="match status" value="1"/>
</dbReference>
<keyword evidence="11" id="KW-1185">Reference proteome</keyword>
<keyword evidence="5" id="KW-0235">DNA replication</keyword>
<dbReference type="WBParaSite" id="maker-uti_cns_0009375-snap-gene-0.5-mRNA-1">
    <property type="protein sequence ID" value="maker-uti_cns_0009375-snap-gene-0.5-mRNA-1"/>
    <property type="gene ID" value="maker-uti_cns_0009375-snap-gene-0.5"/>
</dbReference>
<dbReference type="Gene3D" id="3.30.420.10">
    <property type="entry name" value="Ribonuclease H-like superfamily/Ribonuclease H"/>
    <property type="match status" value="1"/>
</dbReference>
<dbReference type="SUPFAM" id="SSF53098">
    <property type="entry name" value="Ribonuclease H-like"/>
    <property type="match status" value="1"/>
</dbReference>
<dbReference type="EC" id="2.7.7.7" evidence="2"/>
<dbReference type="GO" id="GO:0003887">
    <property type="term" value="F:DNA-directed DNA polymerase activity"/>
    <property type="evidence" value="ECO:0007669"/>
    <property type="project" value="UniProtKB-KW"/>
</dbReference>
<keyword evidence="7" id="KW-0238">DNA-binding</keyword>
<accession>A0A1I8I145</accession>
<comment type="similarity">
    <text evidence="1">Belongs to the DNA polymerase type-B family.</text>
</comment>
<evidence type="ECO:0000256" key="7">
    <source>
        <dbReference type="ARBA" id="ARBA00023125"/>
    </source>
</evidence>
<dbReference type="GO" id="GO:0003677">
    <property type="term" value="F:DNA binding"/>
    <property type="evidence" value="ECO:0007669"/>
    <property type="project" value="UniProtKB-KW"/>
</dbReference>
<evidence type="ECO:0000313" key="11">
    <source>
        <dbReference type="Proteomes" id="UP000095280"/>
    </source>
</evidence>
<evidence type="ECO:0000256" key="6">
    <source>
        <dbReference type="ARBA" id="ARBA00022932"/>
    </source>
</evidence>
<evidence type="ECO:0000256" key="5">
    <source>
        <dbReference type="ARBA" id="ARBA00022705"/>
    </source>
</evidence>
<dbReference type="Proteomes" id="UP000095280">
    <property type="component" value="Unplaced"/>
</dbReference>
<name>A0A1I8I145_9PLAT</name>
<dbReference type="GO" id="GO:0000166">
    <property type="term" value="F:nucleotide binding"/>
    <property type="evidence" value="ECO:0007669"/>
    <property type="project" value="InterPro"/>
</dbReference>
<dbReference type="Gene3D" id="1.10.287.690">
    <property type="entry name" value="Helix hairpin bin"/>
    <property type="match status" value="1"/>
</dbReference>
<keyword evidence="3" id="KW-0808">Transferase</keyword>
<evidence type="ECO:0000256" key="4">
    <source>
        <dbReference type="ARBA" id="ARBA00022695"/>
    </source>
</evidence>
<keyword evidence="6" id="KW-0239">DNA-directed DNA polymerase</keyword>
<feature type="region of interest" description="Disordered" evidence="9">
    <location>
        <begin position="1"/>
        <end position="30"/>
    </location>
</feature>
<dbReference type="SUPFAM" id="SSF56672">
    <property type="entry name" value="DNA/RNA polymerases"/>
    <property type="match status" value="1"/>
</dbReference>
<dbReference type="InterPro" id="IPR043502">
    <property type="entry name" value="DNA/RNA_pol_sf"/>
</dbReference>
<dbReference type="InterPro" id="IPR036397">
    <property type="entry name" value="RNaseH_sf"/>
</dbReference>
<dbReference type="InterPro" id="IPR012337">
    <property type="entry name" value="RNaseH-like_sf"/>
</dbReference>
<keyword evidence="4" id="KW-0548">Nucleotidyltransferase</keyword>
<evidence type="ECO:0000256" key="9">
    <source>
        <dbReference type="SAM" id="MobiDB-lite"/>
    </source>
</evidence>
<evidence type="ECO:0000256" key="1">
    <source>
        <dbReference type="ARBA" id="ARBA00005755"/>
    </source>
</evidence>
<feature type="domain" description="DNA-directed DNA polymerase family B mitochondria/virus" evidence="10">
    <location>
        <begin position="854"/>
        <end position="1088"/>
    </location>
</feature>
<dbReference type="PANTHER" id="PTHR33568:SF3">
    <property type="entry name" value="DNA-DIRECTED DNA POLYMERASE"/>
    <property type="match status" value="1"/>
</dbReference>
<evidence type="ECO:0000313" key="12">
    <source>
        <dbReference type="WBParaSite" id="maker-uti_cns_0009375-snap-gene-0.5-mRNA-1"/>
    </source>
</evidence>
<organism evidence="11 12">
    <name type="scientific">Macrostomum lignano</name>
    <dbReference type="NCBI Taxonomy" id="282301"/>
    <lineage>
        <taxon>Eukaryota</taxon>
        <taxon>Metazoa</taxon>
        <taxon>Spiralia</taxon>
        <taxon>Lophotrochozoa</taxon>
        <taxon>Platyhelminthes</taxon>
        <taxon>Rhabditophora</taxon>
        <taxon>Macrostomorpha</taxon>
        <taxon>Macrostomida</taxon>
        <taxon>Macrostomidae</taxon>
        <taxon>Macrostomum</taxon>
    </lineage>
</organism>
<comment type="catalytic activity">
    <reaction evidence="8">
        <text>DNA(n) + a 2'-deoxyribonucleoside 5'-triphosphate = DNA(n+1) + diphosphate</text>
        <dbReference type="Rhea" id="RHEA:22508"/>
        <dbReference type="Rhea" id="RHEA-COMP:17339"/>
        <dbReference type="Rhea" id="RHEA-COMP:17340"/>
        <dbReference type="ChEBI" id="CHEBI:33019"/>
        <dbReference type="ChEBI" id="CHEBI:61560"/>
        <dbReference type="ChEBI" id="CHEBI:173112"/>
        <dbReference type="EC" id="2.7.7.7"/>
    </reaction>
</comment>
<proteinExistence type="inferred from homology"/>
<dbReference type="GO" id="GO:0006260">
    <property type="term" value="P:DNA replication"/>
    <property type="evidence" value="ECO:0007669"/>
    <property type="project" value="UniProtKB-KW"/>
</dbReference>
<sequence length="1318" mass="146966">RALGKELLGREFSGVSENEADERGDPSGEVLHPVSIPVNFRSPRRTEVLTVPAEIPADLTCRGADGQTTRLARCQRMEPEVQLRTKPTAIDNLSAQTTRIRVKEVLGSYEGDSWRDFELHIRAAGGVGSFGKRRSRMGCLGDSSRLGRQVIDCSRFGPELNFGLHSRALSFIARLGGAKALPKFKAKGYEYVVTFTATADTTDIRSTFEGIISVLCSDLQADDFISAKPTADNMMLTVNVPPVRRSRFTAELIFKHINKVLQSDSSVLGNNFKLFLLKAWVPRGGCGSLDAAERHIQARHSIGGRNYVVIANSDKRCLIRALVVAKAFADLEAKAITKQTWRTIKADSPLQTKLTGELQIAAKLYSDGPFGVDVLPQLLAALNAQSPGRDFGVRVYGAEEGNTCVYALPGSTVLNLHLIGEHFNAVCKVPPFFGARRYCDRCQQPYDCKSREHKCANTCPQCKVPGTDCKSLQRDYKRCADCGLKCYNQQCFENHRRKNRAGRSRCDSVRVCPKCGYCEDLKVGQKEPEHKCGHVKCPLCKQYDEAGSHLCFVKAPKVKASTMPYVFYDTETYTDEEKQHHVHLVTAVTCCETCSGRAFPRETCRLCNGLHSAANCLTGRDLGEEFSNCVSHSDCACQMADFVAVGPASLNAFFTWLSTTFRGGAIVVAHNASGYDAFLLLGALLNGLAKKRPQVLFQGSRLMSMTVDKLVFKDSLNFIPIPLAQFPKALGLADTKLAKGTFPHEFNKPANWNYVAPTRLLNIMAAKQTRITAPSVLGWPRDRASQYDCQFGNGRFTTKFMEPNSVGVIARQADQQSFKARNVRTIWEHEYDTVLASQADFIAATAHLRAPLKMEDALYGGRVECFIPHAVASETETLKYRDVVSLYPTVQSKDPYPIGHPVQHPTPQTLNSDALASYFGIAKVTVLPPSDLHIPLLPYRVQKKLFFGLCRTCMEQQQCGGCDHSDQERALTGTWATPELQKAFQLGYRLQAVHALAYWTEKRTGLFGDYVNAFLKLKAESSGSPGMSDEDKAAYIADFYAKEGVTLDKVEPNPGLRFVAKIFLNSLWGKFCQRDDLTSTEIVSSYEDWLARLTDPNLKVKACEPIGSEFMLLEYRHRYFNQRLVRSFTGIPRANGSRPMARASECGPMRCRRQPDDRLCKWGAQALHLHCRGCGGVHSQVLKCKGIRLTPEIRERSDDLRNTLLHGGSLQLPQFQFRRDKASCTIHTVSMDKTFQRVLTKRSEALPDRQRARLWQAVVETVLLYNAETWTLTATLERQLDLADTGLLRAAFRVDESVGTEALYDRAKLQRPFIILRR</sequence>
<dbReference type="InterPro" id="IPR004868">
    <property type="entry name" value="DNA-dir_DNA_pol_B_mt/vir"/>
</dbReference>
<evidence type="ECO:0000256" key="2">
    <source>
        <dbReference type="ARBA" id="ARBA00012417"/>
    </source>
</evidence>
<protein>
    <recommendedName>
        <fullName evidence="2">DNA-directed DNA polymerase</fullName>
        <ecNumber evidence="2">2.7.7.7</ecNumber>
    </recommendedName>
</protein>
<dbReference type="Pfam" id="PF03175">
    <property type="entry name" value="DNA_pol_B_2"/>
    <property type="match status" value="1"/>
</dbReference>